<evidence type="ECO:0000313" key="3">
    <source>
        <dbReference type="EMBL" id="NYZ64808.1"/>
    </source>
</evidence>
<organism evidence="3 4">
    <name type="scientific">Spartinivicinus marinus</name>
    <dbReference type="NCBI Taxonomy" id="2994442"/>
    <lineage>
        <taxon>Bacteria</taxon>
        <taxon>Pseudomonadati</taxon>
        <taxon>Pseudomonadota</taxon>
        <taxon>Gammaproteobacteria</taxon>
        <taxon>Oceanospirillales</taxon>
        <taxon>Zooshikellaceae</taxon>
        <taxon>Spartinivicinus</taxon>
    </lineage>
</organism>
<dbReference type="SUPFAM" id="SSF52172">
    <property type="entry name" value="CheY-like"/>
    <property type="match status" value="1"/>
</dbReference>
<feature type="modified residue" description="4-aspartylphosphate" evidence="1">
    <location>
        <position position="59"/>
    </location>
</feature>
<keyword evidence="1" id="KW-0597">Phosphoprotein</keyword>
<gene>
    <name evidence="3" type="ORF">H0A36_02240</name>
</gene>
<dbReference type="InterPro" id="IPR052048">
    <property type="entry name" value="ST_Response_Regulator"/>
</dbReference>
<dbReference type="InterPro" id="IPR001789">
    <property type="entry name" value="Sig_transdc_resp-reg_receiver"/>
</dbReference>
<dbReference type="PANTHER" id="PTHR43228:SF1">
    <property type="entry name" value="TWO-COMPONENT RESPONSE REGULATOR ARR22"/>
    <property type="match status" value="1"/>
</dbReference>
<dbReference type="Proteomes" id="UP000569732">
    <property type="component" value="Unassembled WGS sequence"/>
</dbReference>
<evidence type="ECO:0000313" key="4">
    <source>
        <dbReference type="Proteomes" id="UP000569732"/>
    </source>
</evidence>
<dbReference type="InterPro" id="IPR011006">
    <property type="entry name" value="CheY-like_superfamily"/>
</dbReference>
<sequence>MNKSLADLTIMVLEDHEFQRNYLLLLLQQLGINRLLEAEDGQTALTLVSKHRVDVVICDLNLPGMHGAEFLHHLGKRGFSGGVIIASEEPQAVLENSCQIANMMGLQVIGTIAKPLRVDWLESTLTNFCTERSK</sequence>
<evidence type="ECO:0000256" key="1">
    <source>
        <dbReference type="PROSITE-ProRule" id="PRU00169"/>
    </source>
</evidence>
<evidence type="ECO:0000259" key="2">
    <source>
        <dbReference type="PROSITE" id="PS50110"/>
    </source>
</evidence>
<dbReference type="RefSeq" id="WP_180566837.1">
    <property type="nucleotide sequence ID" value="NZ_JACCKB010000002.1"/>
</dbReference>
<dbReference type="PANTHER" id="PTHR43228">
    <property type="entry name" value="TWO-COMPONENT RESPONSE REGULATOR"/>
    <property type="match status" value="1"/>
</dbReference>
<name>A0A853I255_9GAMM</name>
<reference evidence="3 4" key="1">
    <citation type="submission" date="2020-07" db="EMBL/GenBank/DDBJ databases">
        <title>Endozoicomonas sp. nov., isolated from sediment.</title>
        <authorList>
            <person name="Gu T."/>
        </authorList>
    </citation>
    <scope>NUCLEOTIDE SEQUENCE [LARGE SCALE GENOMIC DNA]</scope>
    <source>
        <strain evidence="3 4">SM1973</strain>
    </source>
</reference>
<keyword evidence="4" id="KW-1185">Reference proteome</keyword>
<dbReference type="GO" id="GO:0000160">
    <property type="term" value="P:phosphorelay signal transduction system"/>
    <property type="evidence" value="ECO:0007669"/>
    <property type="project" value="InterPro"/>
</dbReference>
<dbReference type="AlphaFoldDB" id="A0A853I255"/>
<protein>
    <submittedName>
        <fullName evidence="3">Response regulator</fullName>
    </submittedName>
</protein>
<dbReference type="PROSITE" id="PS50110">
    <property type="entry name" value="RESPONSE_REGULATORY"/>
    <property type="match status" value="1"/>
</dbReference>
<feature type="domain" description="Response regulatory" evidence="2">
    <location>
        <begin position="9"/>
        <end position="129"/>
    </location>
</feature>
<dbReference type="SMART" id="SM00448">
    <property type="entry name" value="REC"/>
    <property type="match status" value="1"/>
</dbReference>
<proteinExistence type="predicted"/>
<dbReference type="EMBL" id="JACCKB010000002">
    <property type="protein sequence ID" value="NYZ64808.1"/>
    <property type="molecule type" value="Genomic_DNA"/>
</dbReference>
<comment type="caution">
    <text evidence="3">The sequence shown here is derived from an EMBL/GenBank/DDBJ whole genome shotgun (WGS) entry which is preliminary data.</text>
</comment>
<dbReference type="Gene3D" id="3.40.50.2300">
    <property type="match status" value="1"/>
</dbReference>
<dbReference type="Pfam" id="PF00072">
    <property type="entry name" value="Response_reg"/>
    <property type="match status" value="1"/>
</dbReference>
<accession>A0A853I255</accession>